<dbReference type="SUPFAM" id="SSF54862">
    <property type="entry name" value="4Fe-4S ferredoxins"/>
    <property type="match status" value="1"/>
</dbReference>
<keyword evidence="7" id="KW-0003">3Fe-4S</keyword>
<dbReference type="Proteomes" id="UP001612915">
    <property type="component" value="Unassembled WGS sequence"/>
</dbReference>
<dbReference type="RefSeq" id="WP_398283901.1">
    <property type="nucleotide sequence ID" value="NZ_JBITLV010000007.1"/>
</dbReference>
<evidence type="ECO:0000256" key="7">
    <source>
        <dbReference type="ARBA" id="ARBA00023291"/>
    </source>
</evidence>
<evidence type="ECO:0000256" key="4">
    <source>
        <dbReference type="ARBA" id="ARBA00022982"/>
    </source>
</evidence>
<keyword evidence="2" id="KW-0813">Transport</keyword>
<evidence type="ECO:0000256" key="5">
    <source>
        <dbReference type="ARBA" id="ARBA00023004"/>
    </source>
</evidence>
<gene>
    <name evidence="8" type="ORF">ACIB24_19800</name>
</gene>
<dbReference type="Gene3D" id="3.30.70.20">
    <property type="match status" value="1"/>
</dbReference>
<keyword evidence="6" id="KW-0411">Iron-sulfur</keyword>
<evidence type="ECO:0000256" key="2">
    <source>
        <dbReference type="ARBA" id="ARBA00022448"/>
    </source>
</evidence>
<name>A0ABW8ASG2_9ACTN</name>
<evidence type="ECO:0000313" key="8">
    <source>
        <dbReference type="EMBL" id="MFI7589317.1"/>
    </source>
</evidence>
<protein>
    <submittedName>
        <fullName evidence="8">Ferredoxin</fullName>
    </submittedName>
</protein>
<keyword evidence="9" id="KW-1185">Reference proteome</keyword>
<keyword evidence="3" id="KW-0479">Metal-binding</keyword>
<evidence type="ECO:0000313" key="9">
    <source>
        <dbReference type="Proteomes" id="UP001612915"/>
    </source>
</evidence>
<keyword evidence="5" id="KW-0408">Iron</keyword>
<evidence type="ECO:0000256" key="6">
    <source>
        <dbReference type="ARBA" id="ARBA00023014"/>
    </source>
</evidence>
<proteinExistence type="predicted"/>
<dbReference type="EMBL" id="JBITLV010000007">
    <property type="protein sequence ID" value="MFI7589317.1"/>
    <property type="molecule type" value="Genomic_DNA"/>
</dbReference>
<sequence length="64" mass="6836">MATVKADLDTCMGYGNCVLGAEDYFDEREGVVIVLQEQVADGDVPRVEEAVAACPVMALTLQKS</sequence>
<organism evidence="8 9">
    <name type="scientific">Spongisporangium articulatum</name>
    <dbReference type="NCBI Taxonomy" id="3362603"/>
    <lineage>
        <taxon>Bacteria</taxon>
        <taxon>Bacillati</taxon>
        <taxon>Actinomycetota</taxon>
        <taxon>Actinomycetes</taxon>
        <taxon>Kineosporiales</taxon>
        <taxon>Kineosporiaceae</taxon>
        <taxon>Spongisporangium</taxon>
    </lineage>
</organism>
<evidence type="ECO:0000256" key="1">
    <source>
        <dbReference type="ARBA" id="ARBA00001927"/>
    </source>
</evidence>
<dbReference type="Pfam" id="PF13459">
    <property type="entry name" value="Fer4_15"/>
    <property type="match status" value="1"/>
</dbReference>
<evidence type="ECO:0000256" key="3">
    <source>
        <dbReference type="ARBA" id="ARBA00022723"/>
    </source>
</evidence>
<dbReference type="InterPro" id="IPR051269">
    <property type="entry name" value="Fe-S_cluster_ET"/>
</dbReference>
<accession>A0ABW8ASG2</accession>
<keyword evidence="4" id="KW-0249">Electron transport</keyword>
<dbReference type="PANTHER" id="PTHR36923">
    <property type="entry name" value="FERREDOXIN"/>
    <property type="match status" value="1"/>
</dbReference>
<dbReference type="PANTHER" id="PTHR36923:SF3">
    <property type="entry name" value="FERREDOXIN"/>
    <property type="match status" value="1"/>
</dbReference>
<comment type="cofactor">
    <cofactor evidence="1">
        <name>[3Fe-4S] cluster</name>
        <dbReference type="ChEBI" id="CHEBI:21137"/>
    </cofactor>
</comment>
<reference evidence="8 9" key="1">
    <citation type="submission" date="2024-10" db="EMBL/GenBank/DDBJ databases">
        <title>The Natural Products Discovery Center: Release of the First 8490 Sequenced Strains for Exploring Actinobacteria Biosynthetic Diversity.</title>
        <authorList>
            <person name="Kalkreuter E."/>
            <person name="Kautsar S.A."/>
            <person name="Yang D."/>
            <person name="Bader C.D."/>
            <person name="Teijaro C.N."/>
            <person name="Fluegel L."/>
            <person name="Davis C.M."/>
            <person name="Simpson J.R."/>
            <person name="Lauterbach L."/>
            <person name="Steele A.D."/>
            <person name="Gui C."/>
            <person name="Meng S."/>
            <person name="Li G."/>
            <person name="Viehrig K."/>
            <person name="Ye F."/>
            <person name="Su P."/>
            <person name="Kiefer A.F."/>
            <person name="Nichols A."/>
            <person name="Cepeda A.J."/>
            <person name="Yan W."/>
            <person name="Fan B."/>
            <person name="Jiang Y."/>
            <person name="Adhikari A."/>
            <person name="Zheng C.-J."/>
            <person name="Schuster L."/>
            <person name="Cowan T.M."/>
            <person name="Smanski M.J."/>
            <person name="Chevrette M.G."/>
            <person name="De Carvalho L.P.S."/>
            <person name="Shen B."/>
        </authorList>
    </citation>
    <scope>NUCLEOTIDE SEQUENCE [LARGE SCALE GENOMIC DNA]</scope>
    <source>
        <strain evidence="8 9">NPDC049639</strain>
    </source>
</reference>
<comment type="caution">
    <text evidence="8">The sequence shown here is derived from an EMBL/GenBank/DDBJ whole genome shotgun (WGS) entry which is preliminary data.</text>
</comment>